<evidence type="ECO:0000259" key="2">
    <source>
        <dbReference type="PROSITE" id="PS50097"/>
    </source>
</evidence>
<feature type="compositionally biased region" description="Acidic residues" evidence="1">
    <location>
        <begin position="9"/>
        <end position="18"/>
    </location>
</feature>
<keyword evidence="4" id="KW-1185">Reference proteome</keyword>
<dbReference type="Proteomes" id="UP001480595">
    <property type="component" value="Unassembled WGS sequence"/>
</dbReference>
<proteinExistence type="predicted"/>
<organism evidence="3 4">
    <name type="scientific">Apiospora phragmitis</name>
    <dbReference type="NCBI Taxonomy" id="2905665"/>
    <lineage>
        <taxon>Eukaryota</taxon>
        <taxon>Fungi</taxon>
        <taxon>Dikarya</taxon>
        <taxon>Ascomycota</taxon>
        <taxon>Pezizomycotina</taxon>
        <taxon>Sordariomycetes</taxon>
        <taxon>Xylariomycetidae</taxon>
        <taxon>Amphisphaeriales</taxon>
        <taxon>Apiosporaceae</taxon>
        <taxon>Apiospora</taxon>
    </lineage>
</organism>
<comment type="caution">
    <text evidence="3">The sequence shown here is derived from an EMBL/GenBank/DDBJ whole genome shotgun (WGS) entry which is preliminary data.</text>
</comment>
<dbReference type="EMBL" id="JAQQWL010000005">
    <property type="protein sequence ID" value="KAK8074035.1"/>
    <property type="molecule type" value="Genomic_DNA"/>
</dbReference>
<evidence type="ECO:0000313" key="3">
    <source>
        <dbReference type="EMBL" id="KAK8074035.1"/>
    </source>
</evidence>
<dbReference type="InterPro" id="IPR011333">
    <property type="entry name" value="SKP1/BTB/POZ_sf"/>
</dbReference>
<name>A0ABR1VRZ4_9PEZI</name>
<feature type="region of interest" description="Disordered" evidence="1">
    <location>
        <begin position="1"/>
        <end position="82"/>
    </location>
</feature>
<gene>
    <name evidence="3" type="ORF">PG994_004934</name>
</gene>
<dbReference type="Pfam" id="PF00651">
    <property type="entry name" value="BTB"/>
    <property type="match status" value="1"/>
</dbReference>
<accession>A0ABR1VRZ4</accession>
<dbReference type="RefSeq" id="XP_066718510.1">
    <property type="nucleotide sequence ID" value="XM_066856343.1"/>
</dbReference>
<sequence length="342" mass="38378">MKPVSLDHPDEDESMDSDTDYRMDSGSDTNYRMDSGSDSDQNMETDSDRDGESNSDDDGETSTASDDSADDTEKNFPLNKLPKPSDVTDIKVACGDRSWDLHKSFLCTRSPFFKKALMGEFEEAKSKHVTFPENDPDEIAGVIEFIYTGKVREELFKGGKTEACLKMYELGDFFDLRGLRQRAVQLLDRRFIRGLVVDVCRHAVSHGCDSCAAYNDDAFDAHPDKFEDFRRVVEVAYGGHADHHHHLLLPPTSRRPGCPRFRALLREVPALGADLFSAMIADDLKDDDGATGLGGYFLAAPNLCKKCRREVYSFQHSRIKLHIRSRADNVIFCVTAYCARCG</sequence>
<protein>
    <recommendedName>
        <fullName evidence="2">BTB domain-containing protein</fullName>
    </recommendedName>
</protein>
<dbReference type="SUPFAM" id="SSF54695">
    <property type="entry name" value="POZ domain"/>
    <property type="match status" value="1"/>
</dbReference>
<dbReference type="PANTHER" id="PTHR47843">
    <property type="entry name" value="BTB DOMAIN-CONTAINING PROTEIN-RELATED"/>
    <property type="match status" value="1"/>
</dbReference>
<dbReference type="CDD" id="cd18186">
    <property type="entry name" value="BTB_POZ_ZBTB_KLHL-like"/>
    <property type="match status" value="1"/>
</dbReference>
<dbReference type="GeneID" id="92089406"/>
<feature type="compositionally biased region" description="Polar residues" evidence="1">
    <location>
        <begin position="26"/>
        <end position="40"/>
    </location>
</feature>
<dbReference type="SMART" id="SM00225">
    <property type="entry name" value="BTB"/>
    <property type="match status" value="1"/>
</dbReference>
<dbReference type="InterPro" id="IPR000210">
    <property type="entry name" value="BTB/POZ_dom"/>
</dbReference>
<reference evidence="3 4" key="1">
    <citation type="submission" date="2023-01" db="EMBL/GenBank/DDBJ databases">
        <title>Analysis of 21 Apiospora genomes using comparative genomics revels a genus with tremendous synthesis potential of carbohydrate active enzymes and secondary metabolites.</title>
        <authorList>
            <person name="Sorensen T."/>
        </authorList>
    </citation>
    <scope>NUCLEOTIDE SEQUENCE [LARGE SCALE GENOMIC DNA]</scope>
    <source>
        <strain evidence="3 4">CBS 135458</strain>
    </source>
</reference>
<feature type="domain" description="BTB" evidence="2">
    <location>
        <begin position="88"/>
        <end position="155"/>
    </location>
</feature>
<evidence type="ECO:0000313" key="4">
    <source>
        <dbReference type="Proteomes" id="UP001480595"/>
    </source>
</evidence>
<evidence type="ECO:0000256" key="1">
    <source>
        <dbReference type="SAM" id="MobiDB-lite"/>
    </source>
</evidence>
<dbReference type="PROSITE" id="PS50097">
    <property type="entry name" value="BTB"/>
    <property type="match status" value="1"/>
</dbReference>
<dbReference type="Gene3D" id="3.30.710.10">
    <property type="entry name" value="Potassium Channel Kv1.1, Chain A"/>
    <property type="match status" value="1"/>
</dbReference>